<name>A0ABN9RP03_9DINO</name>
<keyword evidence="3" id="KW-1185">Reference proteome</keyword>
<evidence type="ECO:0000313" key="2">
    <source>
        <dbReference type="EMBL" id="CAK0819942.1"/>
    </source>
</evidence>
<feature type="compositionally biased region" description="Low complexity" evidence="1">
    <location>
        <begin position="133"/>
        <end position="146"/>
    </location>
</feature>
<dbReference type="Proteomes" id="UP001189429">
    <property type="component" value="Unassembled WGS sequence"/>
</dbReference>
<feature type="region of interest" description="Disordered" evidence="1">
    <location>
        <begin position="37"/>
        <end position="175"/>
    </location>
</feature>
<evidence type="ECO:0000256" key="1">
    <source>
        <dbReference type="SAM" id="MobiDB-lite"/>
    </source>
</evidence>
<feature type="compositionally biased region" description="Low complexity" evidence="1">
    <location>
        <begin position="109"/>
        <end position="126"/>
    </location>
</feature>
<protein>
    <submittedName>
        <fullName evidence="2">Uncharacterized protein</fullName>
    </submittedName>
</protein>
<feature type="compositionally biased region" description="Basic and acidic residues" evidence="1">
    <location>
        <begin position="62"/>
        <end position="85"/>
    </location>
</feature>
<accession>A0ABN9RP03</accession>
<organism evidence="2 3">
    <name type="scientific">Prorocentrum cordatum</name>
    <dbReference type="NCBI Taxonomy" id="2364126"/>
    <lineage>
        <taxon>Eukaryota</taxon>
        <taxon>Sar</taxon>
        <taxon>Alveolata</taxon>
        <taxon>Dinophyceae</taxon>
        <taxon>Prorocentrales</taxon>
        <taxon>Prorocentraceae</taxon>
        <taxon>Prorocentrum</taxon>
    </lineage>
</organism>
<sequence>ALESGYQVDDSDSARPKAFFKSAAEVAEELGFKVLDAESSGDASRPKAYFKSAEQVAEEPGYEIRKPSTSEHQADKADEEPRRQTAEAAEEATERKPSLGDAGRPEVPPAAGSAAAAREPEASAPEEAPRPPAGSAAAAARGLRASAADEARRRRGRSVSCGKMPSCQRAPGRWR</sequence>
<gene>
    <name evidence="2" type="ORF">PCOR1329_LOCUS21788</name>
</gene>
<proteinExistence type="predicted"/>
<feature type="non-terminal residue" evidence="2">
    <location>
        <position position="1"/>
    </location>
</feature>
<dbReference type="EMBL" id="CAUYUJ010007208">
    <property type="protein sequence ID" value="CAK0819942.1"/>
    <property type="molecule type" value="Genomic_DNA"/>
</dbReference>
<comment type="caution">
    <text evidence="2">The sequence shown here is derived from an EMBL/GenBank/DDBJ whole genome shotgun (WGS) entry which is preliminary data.</text>
</comment>
<reference evidence="2" key="1">
    <citation type="submission" date="2023-10" db="EMBL/GenBank/DDBJ databases">
        <authorList>
            <person name="Chen Y."/>
            <person name="Shah S."/>
            <person name="Dougan E. K."/>
            <person name="Thang M."/>
            <person name="Chan C."/>
        </authorList>
    </citation>
    <scope>NUCLEOTIDE SEQUENCE [LARGE SCALE GENOMIC DNA]</scope>
</reference>
<evidence type="ECO:0000313" key="3">
    <source>
        <dbReference type="Proteomes" id="UP001189429"/>
    </source>
</evidence>